<sequence>MPPKPSYFNLSNLLALAVLFIVSLPVGVADFSWRHVLSLKILKI</sequence>
<evidence type="ECO:0000313" key="1">
    <source>
        <dbReference type="EMBL" id="MBS9339756.1"/>
    </source>
</evidence>
<proteinExistence type="predicted"/>
<organism evidence="1 2">
    <name type="scientific">Neisseria elongata subsp. nitroreducens</name>
    <dbReference type="NCBI Taxonomy" id="90367"/>
    <lineage>
        <taxon>Bacteria</taxon>
        <taxon>Pseudomonadati</taxon>
        <taxon>Pseudomonadota</taxon>
        <taxon>Betaproteobacteria</taxon>
        <taxon>Neisseriales</taxon>
        <taxon>Neisseriaceae</taxon>
        <taxon>Neisseria</taxon>
    </lineage>
</organism>
<protein>
    <submittedName>
        <fullName evidence="1">Iron ABC transporter</fullName>
    </submittedName>
</protein>
<comment type="caution">
    <text evidence="1">The sequence shown here is derived from an EMBL/GenBank/DDBJ whole genome shotgun (WGS) entry which is preliminary data.</text>
</comment>
<accession>A0A9X0ZRE7</accession>
<dbReference type="AlphaFoldDB" id="A0A9X0ZRE7"/>
<dbReference type="Proteomes" id="UP000708805">
    <property type="component" value="Unassembled WGS sequence"/>
</dbReference>
<gene>
    <name evidence="1" type="ORF">J8641_02735</name>
</gene>
<dbReference type="EMBL" id="JAGJWT010000001">
    <property type="protein sequence ID" value="MBS9339756.1"/>
    <property type="molecule type" value="Genomic_DNA"/>
</dbReference>
<name>A0A9X0ZRE7_NEIEL</name>
<reference evidence="1" key="1">
    <citation type="submission" date="2021-04" db="EMBL/GenBank/DDBJ databases">
        <title>Genomic characterization of endocarditis-associated Neisseria elongata subsp. nitroreducens.</title>
        <authorList>
            <person name="Schorner M."/>
            <person name="Passarelli-Araujo H."/>
            <person name="Scheffer M."/>
            <person name="Barazzetti F."/>
            <person name="Martins J."/>
            <person name="Machado H."/>
            <person name="Palmeiro J."/>
            <person name="Bazzo M."/>
        </authorList>
    </citation>
    <scope>NUCLEOTIDE SEQUENCE</scope>
    <source>
        <strain evidence="1">Nel_M001</strain>
    </source>
</reference>
<evidence type="ECO:0000313" key="2">
    <source>
        <dbReference type="Proteomes" id="UP000708805"/>
    </source>
</evidence>